<evidence type="ECO:0000313" key="1">
    <source>
        <dbReference type="EMBL" id="KAK4438102.1"/>
    </source>
</evidence>
<dbReference type="EMBL" id="JACGWO010000001">
    <property type="protein sequence ID" value="KAK4438102.1"/>
    <property type="molecule type" value="Genomic_DNA"/>
</dbReference>
<organism evidence="1 2">
    <name type="scientific">Sesamum alatum</name>
    <dbReference type="NCBI Taxonomy" id="300844"/>
    <lineage>
        <taxon>Eukaryota</taxon>
        <taxon>Viridiplantae</taxon>
        <taxon>Streptophyta</taxon>
        <taxon>Embryophyta</taxon>
        <taxon>Tracheophyta</taxon>
        <taxon>Spermatophyta</taxon>
        <taxon>Magnoliopsida</taxon>
        <taxon>eudicotyledons</taxon>
        <taxon>Gunneridae</taxon>
        <taxon>Pentapetalae</taxon>
        <taxon>asterids</taxon>
        <taxon>lamiids</taxon>
        <taxon>Lamiales</taxon>
        <taxon>Pedaliaceae</taxon>
        <taxon>Sesamum</taxon>
    </lineage>
</organism>
<reference evidence="1" key="2">
    <citation type="journal article" date="2024" name="Plant">
        <title>Genomic evolution and insights into agronomic trait innovations of Sesamum species.</title>
        <authorList>
            <person name="Miao H."/>
            <person name="Wang L."/>
            <person name="Qu L."/>
            <person name="Liu H."/>
            <person name="Sun Y."/>
            <person name="Le M."/>
            <person name="Wang Q."/>
            <person name="Wei S."/>
            <person name="Zheng Y."/>
            <person name="Lin W."/>
            <person name="Duan Y."/>
            <person name="Cao H."/>
            <person name="Xiong S."/>
            <person name="Wang X."/>
            <person name="Wei L."/>
            <person name="Li C."/>
            <person name="Ma Q."/>
            <person name="Ju M."/>
            <person name="Zhao R."/>
            <person name="Li G."/>
            <person name="Mu C."/>
            <person name="Tian Q."/>
            <person name="Mei H."/>
            <person name="Zhang T."/>
            <person name="Gao T."/>
            <person name="Zhang H."/>
        </authorList>
    </citation>
    <scope>NUCLEOTIDE SEQUENCE</scope>
    <source>
        <strain evidence="1">3651</strain>
    </source>
</reference>
<comment type="caution">
    <text evidence="1">The sequence shown here is derived from an EMBL/GenBank/DDBJ whole genome shotgun (WGS) entry which is preliminary data.</text>
</comment>
<sequence length="268" mass="29670">MEHPFFTTAATRAKALQWLTIAKKLLSARDLLGSKSLATCAREFDPTLTLANEILAVVDTLLAGDRRIENNQLDWYAILQLTPPQGRDSNFIANQHNGLVLLLNLRSSINPTYLTNPYQHCSKTLFYLGVTVRVASLSCRCMAVEVAAALVPTTTREFNSSKSKSRHELVSNQAQESYSRFAGNVGSASGLGQEQLDSKKKESQEIYSNIINKSIHDYVNESENVGEMIEDEEDVERMDLEEARVDSLEDNNECVLGCGDSIATANYA</sequence>
<dbReference type="Proteomes" id="UP001293254">
    <property type="component" value="Unassembled WGS sequence"/>
</dbReference>
<keyword evidence="2" id="KW-1185">Reference proteome</keyword>
<gene>
    <name evidence="1" type="ORF">Salat_0144300</name>
</gene>
<accession>A0AAE1YXJ6</accession>
<evidence type="ECO:0000313" key="2">
    <source>
        <dbReference type="Proteomes" id="UP001293254"/>
    </source>
</evidence>
<name>A0AAE1YXJ6_9LAMI</name>
<dbReference type="PANTHER" id="PTHR45496">
    <property type="entry name" value="CHAPERONE DNAJ-DOMAIN SUPERFAMILY PROTEIN"/>
    <property type="match status" value="1"/>
</dbReference>
<dbReference type="InterPro" id="IPR053052">
    <property type="entry name" value="Imprinting_Balance_Reg"/>
</dbReference>
<proteinExistence type="predicted"/>
<protein>
    <submittedName>
        <fullName evidence="1">Uncharacterized protein</fullName>
    </submittedName>
</protein>
<dbReference type="PANTHER" id="PTHR45496:SF19">
    <property type="entry name" value="J DOMAIN-CONTAINING PROTEIN"/>
    <property type="match status" value="1"/>
</dbReference>
<reference evidence="1" key="1">
    <citation type="submission" date="2020-06" db="EMBL/GenBank/DDBJ databases">
        <authorList>
            <person name="Li T."/>
            <person name="Hu X."/>
            <person name="Zhang T."/>
            <person name="Song X."/>
            <person name="Zhang H."/>
            <person name="Dai N."/>
            <person name="Sheng W."/>
            <person name="Hou X."/>
            <person name="Wei L."/>
        </authorList>
    </citation>
    <scope>NUCLEOTIDE SEQUENCE</scope>
    <source>
        <strain evidence="1">3651</strain>
        <tissue evidence="1">Leaf</tissue>
    </source>
</reference>
<dbReference type="AlphaFoldDB" id="A0AAE1YXJ6"/>